<accession>A0ABV2IYZ1</accession>
<keyword evidence="6 8" id="KW-0472">Membrane</keyword>
<feature type="region of interest" description="Disordered" evidence="7">
    <location>
        <begin position="605"/>
        <end position="638"/>
    </location>
</feature>
<evidence type="ECO:0000256" key="3">
    <source>
        <dbReference type="ARBA" id="ARBA00022679"/>
    </source>
</evidence>
<dbReference type="PANTHER" id="PTHR43867:SF2">
    <property type="entry name" value="CELLULOSE SYNTHASE CATALYTIC SUBUNIT A [UDP-FORMING]"/>
    <property type="match status" value="1"/>
</dbReference>
<feature type="transmembrane region" description="Helical" evidence="8">
    <location>
        <begin position="191"/>
        <end position="211"/>
    </location>
</feature>
<keyword evidence="4 8" id="KW-0812">Transmembrane</keyword>
<gene>
    <name evidence="9" type="ORF">ABID16_002052</name>
</gene>
<evidence type="ECO:0000313" key="9">
    <source>
        <dbReference type="EMBL" id="MET3613723.1"/>
    </source>
</evidence>
<feature type="transmembrane region" description="Helical" evidence="8">
    <location>
        <begin position="532"/>
        <end position="551"/>
    </location>
</feature>
<evidence type="ECO:0000256" key="1">
    <source>
        <dbReference type="ARBA" id="ARBA00004141"/>
    </source>
</evidence>
<evidence type="ECO:0000313" key="10">
    <source>
        <dbReference type="Proteomes" id="UP001549047"/>
    </source>
</evidence>
<protein>
    <submittedName>
        <fullName evidence="9">Cellulose synthase/poly-beta-1,6-N-acetylglucosamine synthase-like glycosyltransferase</fullName>
    </submittedName>
</protein>
<evidence type="ECO:0000256" key="2">
    <source>
        <dbReference type="ARBA" id="ARBA00022676"/>
    </source>
</evidence>
<feature type="compositionally biased region" description="Basic and acidic residues" evidence="7">
    <location>
        <begin position="610"/>
        <end position="638"/>
    </location>
</feature>
<evidence type="ECO:0000256" key="8">
    <source>
        <dbReference type="SAM" id="Phobius"/>
    </source>
</evidence>
<comment type="caution">
    <text evidence="9">The sequence shown here is derived from an EMBL/GenBank/DDBJ whole genome shotgun (WGS) entry which is preliminary data.</text>
</comment>
<keyword evidence="10" id="KW-1185">Reference proteome</keyword>
<dbReference type="InterPro" id="IPR050321">
    <property type="entry name" value="Glycosyltr_2/OpgH_subfam"/>
</dbReference>
<keyword evidence="5 8" id="KW-1133">Transmembrane helix</keyword>
<evidence type="ECO:0000256" key="6">
    <source>
        <dbReference type="ARBA" id="ARBA00023136"/>
    </source>
</evidence>
<proteinExistence type="predicted"/>
<dbReference type="EMBL" id="JBEPMB010000002">
    <property type="protein sequence ID" value="MET3613723.1"/>
    <property type="molecule type" value="Genomic_DNA"/>
</dbReference>
<evidence type="ECO:0000256" key="5">
    <source>
        <dbReference type="ARBA" id="ARBA00022989"/>
    </source>
</evidence>
<sequence length="651" mass="71222">MPADEVRLFMALGIGKPTLALAFQKAQQNGTTIERELIADGTLDPHIFYEALADWLGLPFFASINPANVFLTENIDTQLDKGALLRLSRPSLPALLVIAPEARHAIALRDQLSQAPHMREGLGIAAPQTIREAIWKANARARVDKVTDQLFGETPAFSARIVLTGWQGYMLGALSVGFPLAVVVWPDPILLLLHIALSAIYLAAMGLRAIALKLGATEGARLPSPQHAAEAGPLPVYTVLVAAYREEAMVPQMIAALDRLDWPKSLLDIKIVCEADDLATIAAVRQYARGAHFEIVEVPAEGPRTKPKALAYALAGARGDYIVIFDAEDRPHPQQLREAHARFAAETDAMACLQAPLNISNAGESRIAALFALEYAGLFRSLLPLLARFGLPMPLGGTSNHFRRGALEAAGAWDPFNVTEDADLGIRLHRMGYRCGVLKLPTLEDAPTEWPVWRAQRSRWFKGWLQTVLVHLRAPRRLLAQIGSAGFVALFLTSGGMLFSALAHPLLAVFILRSIWLFASGAWLAVGLAEQLLFAVDVANIVGSYYLFAFLGRKPMSAEERVTVGSPWAGVPFYWIMLSVAAWQAVKELSANPFLWRKTPHAPSSIAATRSEETGDLREQKEVQAEDHRRADRPENADHRAVHIFAHDAAL</sequence>
<feature type="transmembrane region" description="Helical" evidence="8">
    <location>
        <begin position="478"/>
        <end position="499"/>
    </location>
</feature>
<keyword evidence="3" id="KW-0808">Transferase</keyword>
<dbReference type="PANTHER" id="PTHR43867">
    <property type="entry name" value="CELLULOSE SYNTHASE CATALYTIC SUBUNIT A [UDP-FORMING]"/>
    <property type="match status" value="1"/>
</dbReference>
<dbReference type="Gene3D" id="3.90.550.10">
    <property type="entry name" value="Spore Coat Polysaccharide Biosynthesis Protein SpsA, Chain A"/>
    <property type="match status" value="1"/>
</dbReference>
<name>A0ABV2IYZ1_9HYPH</name>
<comment type="subcellular location">
    <subcellularLocation>
        <location evidence="1">Membrane</location>
        <topology evidence="1">Multi-pass membrane protein</topology>
    </subcellularLocation>
</comment>
<organism evidence="9 10">
    <name type="scientific">Rhizobium aquaticum</name>
    <dbReference type="NCBI Taxonomy" id="1549636"/>
    <lineage>
        <taxon>Bacteria</taxon>
        <taxon>Pseudomonadati</taxon>
        <taxon>Pseudomonadota</taxon>
        <taxon>Alphaproteobacteria</taxon>
        <taxon>Hyphomicrobiales</taxon>
        <taxon>Rhizobiaceae</taxon>
        <taxon>Rhizobium/Agrobacterium group</taxon>
        <taxon>Rhizobium</taxon>
    </lineage>
</organism>
<evidence type="ECO:0000256" key="7">
    <source>
        <dbReference type="SAM" id="MobiDB-lite"/>
    </source>
</evidence>
<feature type="transmembrane region" description="Helical" evidence="8">
    <location>
        <begin position="506"/>
        <end position="526"/>
    </location>
</feature>
<evidence type="ECO:0000256" key="4">
    <source>
        <dbReference type="ARBA" id="ARBA00022692"/>
    </source>
</evidence>
<dbReference type="Pfam" id="PF13641">
    <property type="entry name" value="Glyco_tranf_2_3"/>
    <property type="match status" value="1"/>
</dbReference>
<dbReference type="Proteomes" id="UP001549047">
    <property type="component" value="Unassembled WGS sequence"/>
</dbReference>
<reference evidence="9 10" key="1">
    <citation type="submission" date="2024-06" db="EMBL/GenBank/DDBJ databases">
        <title>Genomic Encyclopedia of Type Strains, Phase IV (KMG-IV): sequencing the most valuable type-strain genomes for metagenomic binning, comparative biology and taxonomic classification.</title>
        <authorList>
            <person name="Goeker M."/>
        </authorList>
    </citation>
    <scope>NUCLEOTIDE SEQUENCE [LARGE SCALE GENOMIC DNA]</scope>
    <source>
        <strain evidence="9 10">DSM 29780</strain>
    </source>
</reference>
<dbReference type="SUPFAM" id="SSF53448">
    <property type="entry name" value="Nucleotide-diphospho-sugar transferases"/>
    <property type="match status" value="1"/>
</dbReference>
<dbReference type="InterPro" id="IPR029044">
    <property type="entry name" value="Nucleotide-diphossugar_trans"/>
</dbReference>
<feature type="transmembrane region" description="Helical" evidence="8">
    <location>
        <begin position="168"/>
        <end position="185"/>
    </location>
</feature>
<keyword evidence="2" id="KW-0328">Glycosyltransferase</keyword>